<dbReference type="EMBL" id="QXFU01000106">
    <property type="protein sequence ID" value="KAE9044079.1"/>
    <property type="molecule type" value="Genomic_DNA"/>
</dbReference>
<evidence type="ECO:0000256" key="1">
    <source>
        <dbReference type="SAM" id="SignalP"/>
    </source>
</evidence>
<feature type="chain" id="PRO_5036165496" description="Secreted protein" evidence="1">
    <location>
        <begin position="22"/>
        <end position="52"/>
    </location>
</feature>
<evidence type="ECO:0000313" key="5">
    <source>
        <dbReference type="Proteomes" id="UP000435112"/>
    </source>
</evidence>
<keyword evidence="1" id="KW-0732">Signal</keyword>
<dbReference type="Proteomes" id="UP000435112">
    <property type="component" value="Unassembled WGS sequence"/>
</dbReference>
<dbReference type="EMBL" id="QXFV01000110">
    <property type="protein sequence ID" value="KAE9049746.1"/>
    <property type="molecule type" value="Genomic_DNA"/>
</dbReference>
<gene>
    <name evidence="3" type="ORF">PR001_g3022</name>
    <name evidence="2" type="ORF">PR002_g3002</name>
</gene>
<evidence type="ECO:0000313" key="2">
    <source>
        <dbReference type="EMBL" id="KAE9044079.1"/>
    </source>
</evidence>
<reference evidence="4 5" key="1">
    <citation type="submission" date="2018-09" db="EMBL/GenBank/DDBJ databases">
        <title>Genomic investigation of the strawberry pathogen Phytophthora fragariae indicates pathogenicity is determined by transcriptional variation in three key races.</title>
        <authorList>
            <person name="Adams T.M."/>
            <person name="Armitage A.D."/>
            <person name="Sobczyk M.K."/>
            <person name="Bates H.J."/>
            <person name="Dunwell J.M."/>
            <person name="Nellist C.F."/>
            <person name="Harrison R.J."/>
        </authorList>
    </citation>
    <scope>NUCLEOTIDE SEQUENCE [LARGE SCALE GENOMIC DNA]</scope>
    <source>
        <strain evidence="3 4">SCRP249</strain>
        <strain evidence="2 5">SCRP324</strain>
    </source>
</reference>
<feature type="signal peptide" evidence="1">
    <location>
        <begin position="1"/>
        <end position="21"/>
    </location>
</feature>
<evidence type="ECO:0000313" key="4">
    <source>
        <dbReference type="Proteomes" id="UP000429607"/>
    </source>
</evidence>
<name>A0A6A3PBB6_9STRA</name>
<accession>A0A6A3PBB6</accession>
<sequence length="52" mass="5318">MWLLAGWPAASCCCAGRLVCAACFVLPSPASGCVQFICNSFHGVSTNGNAPK</sequence>
<protein>
    <recommendedName>
        <fullName evidence="6">Secreted protein</fullName>
    </recommendedName>
</protein>
<proteinExistence type="predicted"/>
<dbReference type="AlphaFoldDB" id="A0A6A3PBB6"/>
<evidence type="ECO:0008006" key="6">
    <source>
        <dbReference type="Google" id="ProtNLM"/>
    </source>
</evidence>
<organism evidence="3 4">
    <name type="scientific">Phytophthora rubi</name>
    <dbReference type="NCBI Taxonomy" id="129364"/>
    <lineage>
        <taxon>Eukaryota</taxon>
        <taxon>Sar</taxon>
        <taxon>Stramenopiles</taxon>
        <taxon>Oomycota</taxon>
        <taxon>Peronosporomycetes</taxon>
        <taxon>Peronosporales</taxon>
        <taxon>Peronosporaceae</taxon>
        <taxon>Phytophthora</taxon>
    </lineage>
</organism>
<dbReference type="Proteomes" id="UP000429607">
    <property type="component" value="Unassembled WGS sequence"/>
</dbReference>
<evidence type="ECO:0000313" key="3">
    <source>
        <dbReference type="EMBL" id="KAE9049746.1"/>
    </source>
</evidence>
<comment type="caution">
    <text evidence="3">The sequence shown here is derived from an EMBL/GenBank/DDBJ whole genome shotgun (WGS) entry which is preliminary data.</text>
</comment>